<reference evidence="1" key="1">
    <citation type="journal article" date="2014" name="Nat. Commun.">
        <title>The tobacco genome sequence and its comparison with those of tomato and potato.</title>
        <authorList>
            <person name="Sierro N."/>
            <person name="Battey J.N."/>
            <person name="Ouadi S."/>
            <person name="Bakaher N."/>
            <person name="Bovet L."/>
            <person name="Willig A."/>
            <person name="Goepfert S."/>
            <person name="Peitsch M.C."/>
            <person name="Ivanov N.V."/>
        </authorList>
    </citation>
    <scope>NUCLEOTIDE SEQUENCE [LARGE SCALE GENOMIC DNA]</scope>
</reference>
<dbReference type="KEGG" id="nta:107771943"/>
<keyword evidence="1" id="KW-1185">Reference proteome</keyword>
<sequence length="190" mass="22152">MGLLALTKQRLKMMRKSEFGSLMEDVSSFCDKHDTMIPKMDARYFRRKLKRKSLDVTYSHHLRVDIFYAVIDLQFQELNRCFDVVSTDLLLGMASLNLFNSFGYIDKNRIMRLAKYYLNAFDRSKLRDLSCQLDSFIVYACGIDKRFFGLKGISDLAKVLVKSDLHQTWPLIYLLIKLTLILHVATTSVE</sequence>
<protein>
    <submittedName>
        <fullName evidence="2">Uncharacterized protein LOC107771943</fullName>
    </submittedName>
</protein>
<dbReference type="PANTHER" id="PTHR11697">
    <property type="entry name" value="GENERAL TRANSCRIPTION FACTOR 2-RELATED ZINC FINGER PROTEIN"/>
    <property type="match status" value="1"/>
</dbReference>
<dbReference type="Proteomes" id="UP000790787">
    <property type="component" value="Chromosome 6"/>
</dbReference>
<dbReference type="RefSeq" id="XP_016446902.1">
    <property type="nucleotide sequence ID" value="XM_016591416.1"/>
</dbReference>
<accession>A0A1S3Y4V5</accession>
<proteinExistence type="predicted"/>
<evidence type="ECO:0000313" key="2">
    <source>
        <dbReference type="RefSeq" id="XP_016446902.1"/>
    </source>
</evidence>
<dbReference type="OrthoDB" id="1250844at2759"/>
<dbReference type="AlphaFoldDB" id="A0A1S3Y4V5"/>
<dbReference type="InterPro" id="IPR055298">
    <property type="entry name" value="AtLOH3-like"/>
</dbReference>
<reference evidence="2" key="2">
    <citation type="submission" date="2025-08" db="UniProtKB">
        <authorList>
            <consortium name="RefSeq"/>
        </authorList>
    </citation>
    <scope>IDENTIFICATION</scope>
    <source>
        <tissue evidence="2">Leaf</tissue>
    </source>
</reference>
<organism evidence="1 2">
    <name type="scientific">Nicotiana tabacum</name>
    <name type="common">Common tobacco</name>
    <dbReference type="NCBI Taxonomy" id="4097"/>
    <lineage>
        <taxon>Eukaryota</taxon>
        <taxon>Viridiplantae</taxon>
        <taxon>Streptophyta</taxon>
        <taxon>Embryophyta</taxon>
        <taxon>Tracheophyta</taxon>
        <taxon>Spermatophyta</taxon>
        <taxon>Magnoliopsida</taxon>
        <taxon>eudicotyledons</taxon>
        <taxon>Gunneridae</taxon>
        <taxon>Pentapetalae</taxon>
        <taxon>asterids</taxon>
        <taxon>lamiids</taxon>
        <taxon>Solanales</taxon>
        <taxon>Solanaceae</taxon>
        <taxon>Nicotianoideae</taxon>
        <taxon>Nicotianeae</taxon>
        <taxon>Nicotiana</taxon>
    </lineage>
</organism>
<evidence type="ECO:0000313" key="1">
    <source>
        <dbReference type="Proteomes" id="UP000790787"/>
    </source>
</evidence>
<dbReference type="PANTHER" id="PTHR11697:SF230">
    <property type="entry name" value="ZINC FINGER, MYM DOMAIN CONTAINING 1"/>
    <property type="match status" value="1"/>
</dbReference>
<dbReference type="PaxDb" id="4097-A0A1S3Y4V5"/>
<dbReference type="STRING" id="4097.A0A1S3Y4V5"/>
<dbReference type="GeneID" id="107771943"/>
<name>A0A1S3Y4V5_TOBAC</name>
<gene>
    <name evidence="2" type="primary">LOC107771943</name>
</gene>